<accession>A0ACC1RZ77</accession>
<gene>
    <name evidence="1" type="ORF">NM688_g7954</name>
</gene>
<protein>
    <submittedName>
        <fullName evidence="1">Uncharacterized protein</fullName>
    </submittedName>
</protein>
<dbReference type="EMBL" id="JANHOG010001996">
    <property type="protein sequence ID" value="KAJ3528744.1"/>
    <property type="molecule type" value="Genomic_DNA"/>
</dbReference>
<evidence type="ECO:0000313" key="1">
    <source>
        <dbReference type="EMBL" id="KAJ3528744.1"/>
    </source>
</evidence>
<comment type="caution">
    <text evidence="1">The sequence shown here is derived from an EMBL/GenBank/DDBJ whole genome shotgun (WGS) entry which is preliminary data.</text>
</comment>
<keyword evidence="2" id="KW-1185">Reference proteome</keyword>
<proteinExistence type="predicted"/>
<dbReference type="Proteomes" id="UP001148662">
    <property type="component" value="Unassembled WGS sequence"/>
</dbReference>
<evidence type="ECO:0000313" key="2">
    <source>
        <dbReference type="Proteomes" id="UP001148662"/>
    </source>
</evidence>
<name>A0ACC1RZ77_9APHY</name>
<sequence length="163" mass="17988">MTTSLMAFRIWQTDRRAAAYRTNKEGNLMPIFRILVESASIQFVVETIMLALYCADYNAQYLLLEMSTPLVGITFGAITIRIALYQSKSLDSSRNAITSGQEGRPIATIGSMPLRPMPISISITKDVEAHDDGHVMSPTMGFADSIYHGRQKGTGSDDETTMN</sequence>
<reference evidence="1" key="1">
    <citation type="submission" date="2022-07" db="EMBL/GenBank/DDBJ databases">
        <title>Genome Sequence of Phlebia brevispora.</title>
        <authorList>
            <person name="Buettner E."/>
        </authorList>
    </citation>
    <scope>NUCLEOTIDE SEQUENCE</scope>
    <source>
        <strain evidence="1">MPL23</strain>
    </source>
</reference>
<organism evidence="1 2">
    <name type="scientific">Phlebia brevispora</name>
    <dbReference type="NCBI Taxonomy" id="194682"/>
    <lineage>
        <taxon>Eukaryota</taxon>
        <taxon>Fungi</taxon>
        <taxon>Dikarya</taxon>
        <taxon>Basidiomycota</taxon>
        <taxon>Agaricomycotina</taxon>
        <taxon>Agaricomycetes</taxon>
        <taxon>Polyporales</taxon>
        <taxon>Meruliaceae</taxon>
        <taxon>Phlebia</taxon>
    </lineage>
</organism>